<sequence>MPAIRFPLPPTATILSTASLAARQDDSSSATATFVAIPSAYGSTNSSPHPAVVAGIVLGSVAGFLLLLYIIYAILHGGPVLIPVRGRSTNTASTTLGASTLGTSTLGTEPSYASRSVLSFRSRRDRRRRPRSARETVEVHKRSRRRPGEPPVVSPPRSPSPVSTAPPRVVPASEVSALSSLDEIVVEEEHSPPRRQSSRRHGSSERGYRRGSSYRDGVDAERYHSRRDSPPRRGSRRY</sequence>
<feature type="region of interest" description="Disordered" evidence="1">
    <location>
        <begin position="120"/>
        <end position="238"/>
    </location>
</feature>
<name>A0ABR1ICZ4_9HYPO</name>
<keyword evidence="2" id="KW-1133">Transmembrane helix</keyword>
<feature type="compositionally biased region" description="Low complexity" evidence="1">
    <location>
        <begin position="160"/>
        <end position="173"/>
    </location>
</feature>
<feature type="compositionally biased region" description="Basic residues" evidence="1">
    <location>
        <begin position="121"/>
        <end position="131"/>
    </location>
</feature>
<feature type="transmembrane region" description="Helical" evidence="2">
    <location>
        <begin position="51"/>
        <end position="75"/>
    </location>
</feature>
<keyword evidence="2" id="KW-0812">Transmembrane</keyword>
<evidence type="ECO:0000313" key="3">
    <source>
        <dbReference type="EMBL" id="KAK7431458.1"/>
    </source>
</evidence>
<proteinExistence type="predicted"/>
<reference evidence="3 4" key="1">
    <citation type="journal article" date="2025" name="Microbiol. Resour. Announc.">
        <title>Draft genome sequences for Neonectria magnoliae and Neonectria punicea, canker pathogens of Liriodendron tulipifera and Acer saccharum in West Virginia.</title>
        <authorList>
            <person name="Petronek H.M."/>
            <person name="Kasson M.T."/>
            <person name="Metheny A.M."/>
            <person name="Stauder C.M."/>
            <person name="Lovett B."/>
            <person name="Lynch S.C."/>
            <person name="Garnas J.R."/>
            <person name="Kasson L.R."/>
            <person name="Stajich J.E."/>
        </authorList>
    </citation>
    <scope>NUCLEOTIDE SEQUENCE [LARGE SCALE GENOMIC DNA]</scope>
    <source>
        <strain evidence="3 4">NRRL 64651</strain>
    </source>
</reference>
<comment type="caution">
    <text evidence="3">The sequence shown here is derived from an EMBL/GenBank/DDBJ whole genome shotgun (WGS) entry which is preliminary data.</text>
</comment>
<dbReference type="Proteomes" id="UP001498421">
    <property type="component" value="Unassembled WGS sequence"/>
</dbReference>
<organism evidence="3 4">
    <name type="scientific">Neonectria magnoliae</name>
    <dbReference type="NCBI Taxonomy" id="2732573"/>
    <lineage>
        <taxon>Eukaryota</taxon>
        <taxon>Fungi</taxon>
        <taxon>Dikarya</taxon>
        <taxon>Ascomycota</taxon>
        <taxon>Pezizomycotina</taxon>
        <taxon>Sordariomycetes</taxon>
        <taxon>Hypocreomycetidae</taxon>
        <taxon>Hypocreales</taxon>
        <taxon>Nectriaceae</taxon>
        <taxon>Neonectria</taxon>
    </lineage>
</organism>
<evidence type="ECO:0000256" key="1">
    <source>
        <dbReference type="SAM" id="MobiDB-lite"/>
    </source>
</evidence>
<dbReference type="EMBL" id="JAZAVK010000011">
    <property type="protein sequence ID" value="KAK7431458.1"/>
    <property type="molecule type" value="Genomic_DNA"/>
</dbReference>
<accession>A0ABR1ICZ4</accession>
<gene>
    <name evidence="3" type="ORF">QQZ08_001948</name>
</gene>
<feature type="compositionally biased region" description="Pro residues" evidence="1">
    <location>
        <begin position="149"/>
        <end position="159"/>
    </location>
</feature>
<evidence type="ECO:0000256" key="2">
    <source>
        <dbReference type="SAM" id="Phobius"/>
    </source>
</evidence>
<protein>
    <submittedName>
        <fullName evidence="3">Uncharacterized protein</fullName>
    </submittedName>
</protein>
<evidence type="ECO:0000313" key="4">
    <source>
        <dbReference type="Proteomes" id="UP001498421"/>
    </source>
</evidence>
<feature type="compositionally biased region" description="Basic and acidic residues" evidence="1">
    <location>
        <begin position="216"/>
        <end position="231"/>
    </location>
</feature>
<keyword evidence="4" id="KW-1185">Reference proteome</keyword>
<keyword evidence="2" id="KW-0472">Membrane</keyword>